<evidence type="ECO:0000256" key="2">
    <source>
        <dbReference type="ARBA" id="ARBA00022840"/>
    </source>
</evidence>
<accession>A0A8J3XED2</accession>
<organism evidence="4 5">
    <name type="scientific">Planotetraspora phitsanulokensis</name>
    <dbReference type="NCBI Taxonomy" id="575192"/>
    <lineage>
        <taxon>Bacteria</taxon>
        <taxon>Bacillati</taxon>
        <taxon>Actinomycetota</taxon>
        <taxon>Actinomycetes</taxon>
        <taxon>Streptosporangiales</taxon>
        <taxon>Streptosporangiaceae</taxon>
        <taxon>Planotetraspora</taxon>
    </lineage>
</organism>
<dbReference type="GO" id="GO:0005737">
    <property type="term" value="C:cytoplasm"/>
    <property type="evidence" value="ECO:0007669"/>
    <property type="project" value="TreeGrafter"/>
</dbReference>
<dbReference type="InterPro" id="IPR000792">
    <property type="entry name" value="Tscrpt_reg_LuxR_C"/>
</dbReference>
<name>A0A8J3XED2_9ACTN</name>
<dbReference type="PROSITE" id="PS50043">
    <property type="entry name" value="HTH_LUXR_2"/>
    <property type="match status" value="1"/>
</dbReference>
<proteinExistence type="predicted"/>
<keyword evidence="5" id="KW-1185">Reference proteome</keyword>
<dbReference type="InterPro" id="IPR011990">
    <property type="entry name" value="TPR-like_helical_dom_sf"/>
</dbReference>
<dbReference type="PRINTS" id="PR00038">
    <property type="entry name" value="HTHLUXR"/>
</dbReference>
<dbReference type="Proteomes" id="UP000622547">
    <property type="component" value="Unassembled WGS sequence"/>
</dbReference>
<gene>
    <name evidence="4" type="ORF">Pph01_33650</name>
</gene>
<dbReference type="AlphaFoldDB" id="A0A8J3XED2"/>
<reference evidence="4 5" key="1">
    <citation type="submission" date="2021-01" db="EMBL/GenBank/DDBJ databases">
        <title>Whole genome shotgun sequence of Planotetraspora phitsanulokensis NBRC 104273.</title>
        <authorList>
            <person name="Komaki H."/>
            <person name="Tamura T."/>
        </authorList>
    </citation>
    <scope>NUCLEOTIDE SEQUENCE [LARGE SCALE GENOMIC DNA]</scope>
    <source>
        <strain evidence="4 5">NBRC 104273</strain>
    </source>
</reference>
<keyword evidence="1" id="KW-0547">Nucleotide-binding</keyword>
<dbReference type="SUPFAM" id="SSF48452">
    <property type="entry name" value="TPR-like"/>
    <property type="match status" value="1"/>
</dbReference>
<dbReference type="Gene3D" id="1.25.40.10">
    <property type="entry name" value="Tetratricopeptide repeat domain"/>
    <property type="match status" value="2"/>
</dbReference>
<dbReference type="CDD" id="cd06170">
    <property type="entry name" value="LuxR_C_like"/>
    <property type="match status" value="1"/>
</dbReference>
<dbReference type="InterPro" id="IPR036388">
    <property type="entry name" value="WH-like_DNA-bd_sf"/>
</dbReference>
<dbReference type="GO" id="GO:0004016">
    <property type="term" value="F:adenylate cyclase activity"/>
    <property type="evidence" value="ECO:0007669"/>
    <property type="project" value="TreeGrafter"/>
</dbReference>
<keyword evidence="2" id="KW-0067">ATP-binding</keyword>
<evidence type="ECO:0000313" key="4">
    <source>
        <dbReference type="EMBL" id="GII38362.1"/>
    </source>
</evidence>
<dbReference type="GO" id="GO:0003677">
    <property type="term" value="F:DNA binding"/>
    <property type="evidence" value="ECO:0007669"/>
    <property type="project" value="InterPro"/>
</dbReference>
<dbReference type="GO" id="GO:0005524">
    <property type="term" value="F:ATP binding"/>
    <property type="evidence" value="ECO:0007669"/>
    <property type="project" value="UniProtKB-KW"/>
</dbReference>
<dbReference type="PANTHER" id="PTHR16305">
    <property type="entry name" value="TESTICULAR SOLUBLE ADENYLYL CYCLASE"/>
    <property type="match status" value="1"/>
</dbReference>
<comment type="caution">
    <text evidence="4">The sequence shown here is derived from an EMBL/GenBank/DDBJ whole genome shotgun (WGS) entry which is preliminary data.</text>
</comment>
<evidence type="ECO:0000256" key="1">
    <source>
        <dbReference type="ARBA" id="ARBA00022741"/>
    </source>
</evidence>
<dbReference type="EMBL" id="BOOP01000013">
    <property type="protein sequence ID" value="GII38362.1"/>
    <property type="molecule type" value="Genomic_DNA"/>
</dbReference>
<dbReference type="GO" id="GO:0006355">
    <property type="term" value="P:regulation of DNA-templated transcription"/>
    <property type="evidence" value="ECO:0007669"/>
    <property type="project" value="InterPro"/>
</dbReference>
<dbReference type="PANTHER" id="PTHR16305:SF35">
    <property type="entry name" value="TRANSCRIPTIONAL ACTIVATOR DOMAIN"/>
    <property type="match status" value="1"/>
</dbReference>
<dbReference type="SUPFAM" id="SSF46894">
    <property type="entry name" value="C-terminal effector domain of the bipartite response regulators"/>
    <property type="match status" value="1"/>
</dbReference>
<evidence type="ECO:0000313" key="5">
    <source>
        <dbReference type="Proteomes" id="UP000622547"/>
    </source>
</evidence>
<protein>
    <submittedName>
        <fullName evidence="4">LuxR family transcriptional regulator</fullName>
    </submittedName>
</protein>
<dbReference type="Pfam" id="PF00196">
    <property type="entry name" value="GerE"/>
    <property type="match status" value="1"/>
</dbReference>
<dbReference type="Gene3D" id="1.10.10.10">
    <property type="entry name" value="Winged helix-like DNA-binding domain superfamily/Winged helix DNA-binding domain"/>
    <property type="match status" value="1"/>
</dbReference>
<sequence>MVLIEGRAGMGKTCLLKKAADVAASARFQVGRGAADELELAPLAPLKSAVEEIHGGRLAAGRMNAPSSADMRLMLVREVCEPLERLVARRAALLTLDELQWADPLTLLAIRSMVRDLSSYPLVWMLARTTDGGPVSPLDRLYGGLERDGADRSMLEALDEQAVTEVATDVLGAAPGPDVLALAALAEGNPFLLVETLGKLTAEGLVETADGHVRLTSEQQPWVQTITRKRIDDLSPATRNLVQVAGILGQAISVGDLAAMLGKPTSELIWMLDEAMTAGILVAGVDRLAFRHELLRHAVLETLASPVRLALHREAGLTLLDSRGSAVPAAPHLIKSALPGDARALLGLDRAAREVLTTSPQTALDLAMRAIEISDPTDPGRFDRVATAVDALTMTGQVAEATRLARETLGTAPPGAALRLRCALAYALVLSGRPGDAVAEAEGVLARPDVSDDLRGFAESALFWGLMSLRDFWKGRERAEAVLADREYRDDTALVGAHMLLGQFAMVDGKVADSFRHLQEAVRIASTGSVEAIERPFPRMLLSMNYKFVRRLEEAELSIQALAEEIEMLGQTVQAAQPAFFRSCLRLAEGRLDDAVAEAETGLMIDEELGAHVFDLVGLCVLAIVFVRRGDLDSAVQCIDRYRSERGARGMMYGGAWGRWARAVVVDATGDPDRALDVFRVAYTDARERRWTLLVEATAAAWMTRLALATGERRYAEHVVGTAEELARNNPGFPVLAAAAAHARGVLHKDAAALAVAVTDHPDPWGRASAAEDLGVLLLEDTGRSGDRTAVGSFEEALDGYERIGALRDVARVRARLRKLGVRHRHWARTERPATGWASLTDTERAVAALVAKGLTNRHAAAQMFLSPHTVSTHLRHVFSKLGIASRVELARLAERHLADSEEDDRT</sequence>
<feature type="domain" description="HTH luxR-type" evidence="3">
    <location>
        <begin position="833"/>
        <end position="898"/>
    </location>
</feature>
<dbReference type="Pfam" id="PF13191">
    <property type="entry name" value="AAA_16"/>
    <property type="match status" value="1"/>
</dbReference>
<evidence type="ECO:0000259" key="3">
    <source>
        <dbReference type="PROSITE" id="PS50043"/>
    </source>
</evidence>
<dbReference type="SMART" id="SM00421">
    <property type="entry name" value="HTH_LUXR"/>
    <property type="match status" value="1"/>
</dbReference>
<dbReference type="InterPro" id="IPR041664">
    <property type="entry name" value="AAA_16"/>
</dbReference>
<dbReference type="InterPro" id="IPR016032">
    <property type="entry name" value="Sig_transdc_resp-reg_C-effctor"/>
</dbReference>